<evidence type="ECO:0008006" key="3">
    <source>
        <dbReference type="Google" id="ProtNLM"/>
    </source>
</evidence>
<accession>A0A1H0Q3S2</accession>
<gene>
    <name evidence="1" type="ORF">SAMN05216193_12276</name>
</gene>
<dbReference type="OrthoDB" id="8586610at2"/>
<dbReference type="RefSeq" id="WP_084314572.1">
    <property type="nucleotide sequence ID" value="NZ_FNIJ01000022.1"/>
</dbReference>
<dbReference type="Proteomes" id="UP000242957">
    <property type="component" value="Unassembled WGS sequence"/>
</dbReference>
<keyword evidence="2" id="KW-1185">Reference proteome</keyword>
<dbReference type="AlphaFoldDB" id="A0A1H0Q3S2"/>
<evidence type="ECO:0000313" key="1">
    <source>
        <dbReference type="EMBL" id="SDP11279.1"/>
    </source>
</evidence>
<protein>
    <recommendedName>
        <fullName evidence="3">Lipoprotein</fullName>
    </recommendedName>
</protein>
<organism evidence="1 2">
    <name type="scientific">Pseudomonas jinjuensis</name>
    <dbReference type="NCBI Taxonomy" id="198616"/>
    <lineage>
        <taxon>Bacteria</taxon>
        <taxon>Pseudomonadati</taxon>
        <taxon>Pseudomonadota</taxon>
        <taxon>Gammaproteobacteria</taxon>
        <taxon>Pseudomonadales</taxon>
        <taxon>Pseudomonadaceae</taxon>
        <taxon>Pseudomonas</taxon>
    </lineage>
</organism>
<dbReference type="EMBL" id="FNIJ01000022">
    <property type="protein sequence ID" value="SDP11279.1"/>
    <property type="molecule type" value="Genomic_DNA"/>
</dbReference>
<proteinExistence type="predicted"/>
<sequence>MKYACMLLCLLVLAGCKSLDERTLDTEYSGADAGYVVIGLGESAGTEYEKVSLFYKRSLLNSGNLEEYSRFDYPPGWQPLAKPDYRSDKDEGVVLTAKLAPGEYEFVNFNATIFRANPNLYGAYRPLIYSAPEPFSITFMVSPGVTTYLGNYQAVASEGQGPTGFMREGPPIFLLEDRVERDLAMACKRVPGLFKTVENASPKAAWIKREYFVDEIPPEILSKQRGRMSLQEILWGG</sequence>
<reference evidence="2" key="1">
    <citation type="submission" date="2016-10" db="EMBL/GenBank/DDBJ databases">
        <authorList>
            <person name="Varghese N."/>
            <person name="Submissions S."/>
        </authorList>
    </citation>
    <scope>NUCLEOTIDE SEQUENCE [LARGE SCALE GENOMIC DNA]</scope>
    <source>
        <strain evidence="2">JCM 21621</strain>
    </source>
</reference>
<evidence type="ECO:0000313" key="2">
    <source>
        <dbReference type="Proteomes" id="UP000242957"/>
    </source>
</evidence>
<name>A0A1H0Q3S2_9PSED</name>
<dbReference type="PROSITE" id="PS51257">
    <property type="entry name" value="PROKAR_LIPOPROTEIN"/>
    <property type="match status" value="1"/>
</dbReference>